<sequence>MINNKRTNNNKINVVIIMGKELTVQKLDCPICGGKNTFTITNHEIEIPYFGRVIETTMLCDRCKYRKSDVFPVEVRKPKRYKLIIKDEGDLNRRVIKSSTGYVRIPELGAEITPGPVSEGYVSNVEGVLNRIDNVLQTLIRWAENEEQKKKGEELRERIKKIKEGKETATLIIEDPLGHSAIIGDGVVEEKLTDEEIEKLKGNVIIIDTKRQ</sequence>
<dbReference type="STRING" id="647171.MetfoDRAFT_1646"/>
<comment type="caution">
    <text evidence="6">The sequence shown here is derived from an EMBL/GenBank/DDBJ whole genome shotgun (WGS) entry which is preliminary data.</text>
</comment>
<dbReference type="NCBIfam" id="TIGR00340">
    <property type="entry name" value="zpr1_rel"/>
    <property type="match status" value="1"/>
</dbReference>
<gene>
    <name evidence="6" type="ORF">MetfoDRAFT_1646</name>
</gene>
<keyword evidence="7" id="KW-1185">Reference proteome</keyword>
<dbReference type="Gene3D" id="2.60.120.1040">
    <property type="entry name" value="ZPR1, A/B domain"/>
    <property type="match status" value="1"/>
</dbReference>
<dbReference type="InterPro" id="IPR056180">
    <property type="entry name" value="ZPR1_jr_dom"/>
</dbReference>
<name>H1L0S2_9EURY</name>
<dbReference type="FunFam" id="2.60.120.1040:FF:000008">
    <property type="entry name" value="Zn finger containing protein"/>
    <property type="match status" value="1"/>
</dbReference>
<keyword evidence="2" id="KW-0479">Metal-binding</keyword>
<evidence type="ECO:0000259" key="5">
    <source>
        <dbReference type="SMART" id="SM00709"/>
    </source>
</evidence>
<dbReference type="Pfam" id="PF03367">
    <property type="entry name" value="Zn_ribbon_ZPR1"/>
    <property type="match status" value="1"/>
</dbReference>
<keyword evidence="3" id="KW-0863">Zinc-finger</keyword>
<evidence type="ECO:0000256" key="3">
    <source>
        <dbReference type="ARBA" id="ARBA00022771"/>
    </source>
</evidence>
<evidence type="ECO:0000256" key="4">
    <source>
        <dbReference type="ARBA" id="ARBA00022833"/>
    </source>
</evidence>
<dbReference type="PATRIC" id="fig|647171.4.peg.1596"/>
<feature type="domain" description="Zinc finger ZPR1-type" evidence="5">
    <location>
        <begin position="27"/>
        <end position="184"/>
    </location>
</feature>
<evidence type="ECO:0000313" key="7">
    <source>
        <dbReference type="Proteomes" id="UP000003706"/>
    </source>
</evidence>
<dbReference type="AlphaFoldDB" id="H1L0S2"/>
<dbReference type="Proteomes" id="UP000003706">
    <property type="component" value="Unassembled WGS sequence"/>
</dbReference>
<dbReference type="NCBIfam" id="TIGR00310">
    <property type="entry name" value="ZPR1_znf"/>
    <property type="match status" value="1"/>
</dbReference>
<accession>H1L0S2</accession>
<dbReference type="GO" id="GO:0008270">
    <property type="term" value="F:zinc ion binding"/>
    <property type="evidence" value="ECO:0007669"/>
    <property type="project" value="UniProtKB-KW"/>
</dbReference>
<comment type="similarity">
    <text evidence="1">Belongs to the ZPR1 family.</text>
</comment>
<reference evidence="6 7" key="1">
    <citation type="submission" date="2011-09" db="EMBL/GenBank/DDBJ databases">
        <title>The draft genome of Methanotorris formicicus Mc-S-70.</title>
        <authorList>
            <consortium name="US DOE Joint Genome Institute (JGI-PGF)"/>
            <person name="Lucas S."/>
            <person name="Han J."/>
            <person name="Lapidus A."/>
            <person name="Cheng J.-F."/>
            <person name="Goodwin L."/>
            <person name="Pitluck S."/>
            <person name="Peters L."/>
            <person name="Land M.L."/>
            <person name="Hauser L."/>
            <person name="Sieprawska-Lupa M."/>
            <person name="Takai K."/>
            <person name="Miyazaki J."/>
            <person name="Whitman W."/>
            <person name="Woyke T.J."/>
        </authorList>
    </citation>
    <scope>NUCLEOTIDE SEQUENCE [LARGE SCALE GENOMIC DNA]</scope>
    <source>
        <strain evidence="6 7">Mc-S-70</strain>
    </source>
</reference>
<dbReference type="InterPro" id="IPR042451">
    <property type="entry name" value="ZPR1_A/B_dom"/>
</dbReference>
<keyword evidence="4" id="KW-0862">Zinc</keyword>
<protein>
    <submittedName>
        <fullName evidence="6">ZPR1-like zinc finger protein</fullName>
    </submittedName>
</protein>
<organism evidence="6 7">
    <name type="scientific">Methanotorris formicicus Mc-S-70</name>
    <dbReference type="NCBI Taxonomy" id="647171"/>
    <lineage>
        <taxon>Archaea</taxon>
        <taxon>Methanobacteriati</taxon>
        <taxon>Methanobacteriota</taxon>
        <taxon>Methanomada group</taxon>
        <taxon>Methanococci</taxon>
        <taxon>Methanococcales</taxon>
        <taxon>Methanocaldococcaceae</taxon>
        <taxon>Methanotorris</taxon>
    </lineage>
</organism>
<dbReference type="InterPro" id="IPR040141">
    <property type="entry name" value="ZPR1"/>
</dbReference>
<dbReference type="Pfam" id="PF22794">
    <property type="entry name" value="jr-ZPR1"/>
    <property type="match status" value="1"/>
</dbReference>
<dbReference type="SMART" id="SM00709">
    <property type="entry name" value="Zpr1"/>
    <property type="match status" value="1"/>
</dbReference>
<evidence type="ECO:0000256" key="2">
    <source>
        <dbReference type="ARBA" id="ARBA00022723"/>
    </source>
</evidence>
<evidence type="ECO:0000256" key="1">
    <source>
        <dbReference type="ARBA" id="ARBA00008354"/>
    </source>
</evidence>
<dbReference type="PANTHER" id="PTHR10876">
    <property type="entry name" value="ZINC FINGER PROTEIN ZPR1"/>
    <property type="match status" value="1"/>
</dbReference>
<dbReference type="InterPro" id="IPR004457">
    <property type="entry name" value="Znf_ZPR1"/>
</dbReference>
<proteinExistence type="inferred from homology"/>
<evidence type="ECO:0000313" key="6">
    <source>
        <dbReference type="EMBL" id="EHP84539.1"/>
    </source>
</evidence>
<dbReference type="Gene3D" id="2.20.25.420">
    <property type="entry name" value="ZPR1, zinc finger domain"/>
    <property type="match status" value="1"/>
</dbReference>
<dbReference type="InterPro" id="IPR042452">
    <property type="entry name" value="ZPR1_Znf1/2"/>
</dbReference>
<dbReference type="InterPro" id="IPR004470">
    <property type="entry name" value="ZPR1-like_arc"/>
</dbReference>
<dbReference type="EMBL" id="AGJL01000050">
    <property type="protein sequence ID" value="EHP84539.1"/>
    <property type="molecule type" value="Genomic_DNA"/>
</dbReference>
<dbReference type="PANTHER" id="PTHR10876:SF0">
    <property type="entry name" value="ZINC FINGER PROTEIN ZPR1"/>
    <property type="match status" value="1"/>
</dbReference>